<gene>
    <name evidence="1" type="ORF">JAAARDRAFT_57501</name>
</gene>
<dbReference type="AlphaFoldDB" id="A0A067Q7K1"/>
<proteinExistence type="predicted"/>
<dbReference type="Proteomes" id="UP000027265">
    <property type="component" value="Unassembled WGS sequence"/>
</dbReference>
<name>A0A067Q7K1_9AGAM</name>
<reference evidence="2" key="1">
    <citation type="journal article" date="2014" name="Proc. Natl. Acad. Sci. U.S.A.">
        <title>Extensive sampling of basidiomycete genomes demonstrates inadequacy of the white-rot/brown-rot paradigm for wood decay fungi.</title>
        <authorList>
            <person name="Riley R."/>
            <person name="Salamov A.A."/>
            <person name="Brown D.W."/>
            <person name="Nagy L.G."/>
            <person name="Floudas D."/>
            <person name="Held B.W."/>
            <person name="Levasseur A."/>
            <person name="Lombard V."/>
            <person name="Morin E."/>
            <person name="Otillar R."/>
            <person name="Lindquist E.A."/>
            <person name="Sun H."/>
            <person name="LaButti K.M."/>
            <person name="Schmutz J."/>
            <person name="Jabbour D."/>
            <person name="Luo H."/>
            <person name="Baker S.E."/>
            <person name="Pisabarro A.G."/>
            <person name="Walton J.D."/>
            <person name="Blanchette R.A."/>
            <person name="Henrissat B."/>
            <person name="Martin F."/>
            <person name="Cullen D."/>
            <person name="Hibbett D.S."/>
            <person name="Grigoriev I.V."/>
        </authorList>
    </citation>
    <scope>NUCLEOTIDE SEQUENCE [LARGE SCALE GENOMIC DNA]</scope>
    <source>
        <strain evidence="2">MUCL 33604</strain>
    </source>
</reference>
<dbReference type="HOGENOM" id="CLU_1619288_0_0_1"/>
<keyword evidence="2" id="KW-1185">Reference proteome</keyword>
<sequence>MTTRSSWLSQAYAVRGPFREFSNSGIDEAGPNEEKLLADIDDLRWVPALELDEFRAQYDPIVVTANSEAKEYVGCMVDRSRNIFRLFSVAADLGIDEPVTRFVTGPLYILAVRIPGDGRTAQVYWYNWTTTKIVHAISLESTPTPEWLQRCGLSTSPMLSMMEI</sequence>
<organism evidence="1 2">
    <name type="scientific">Jaapia argillacea MUCL 33604</name>
    <dbReference type="NCBI Taxonomy" id="933084"/>
    <lineage>
        <taxon>Eukaryota</taxon>
        <taxon>Fungi</taxon>
        <taxon>Dikarya</taxon>
        <taxon>Basidiomycota</taxon>
        <taxon>Agaricomycotina</taxon>
        <taxon>Agaricomycetes</taxon>
        <taxon>Agaricomycetidae</taxon>
        <taxon>Jaapiales</taxon>
        <taxon>Jaapiaceae</taxon>
        <taxon>Jaapia</taxon>
    </lineage>
</organism>
<dbReference type="InParanoid" id="A0A067Q7K1"/>
<accession>A0A067Q7K1</accession>
<evidence type="ECO:0000313" key="1">
    <source>
        <dbReference type="EMBL" id="KDQ58591.1"/>
    </source>
</evidence>
<dbReference type="EMBL" id="KL197717">
    <property type="protein sequence ID" value="KDQ58591.1"/>
    <property type="molecule type" value="Genomic_DNA"/>
</dbReference>
<evidence type="ECO:0000313" key="2">
    <source>
        <dbReference type="Proteomes" id="UP000027265"/>
    </source>
</evidence>
<protein>
    <submittedName>
        <fullName evidence="1">Uncharacterized protein</fullName>
    </submittedName>
</protein>